<evidence type="ECO:0000313" key="2">
    <source>
        <dbReference type="Proteomes" id="UP000585258"/>
    </source>
</evidence>
<dbReference type="InterPro" id="IPR014918">
    <property type="entry name" value="Phage_tail_3"/>
</dbReference>
<dbReference type="AlphaFoldDB" id="A0A7X0SEZ8"/>
<evidence type="ECO:0000313" key="1">
    <source>
        <dbReference type="EMBL" id="MBB6716367.1"/>
    </source>
</evidence>
<dbReference type="EMBL" id="JACKWY010000013">
    <property type="protein sequence ID" value="MBB6716367.1"/>
    <property type="molecule type" value="Genomic_DNA"/>
</dbReference>
<dbReference type="Pfam" id="PF08813">
    <property type="entry name" value="Phage_tail_3"/>
    <property type="match status" value="1"/>
</dbReference>
<gene>
    <name evidence="1" type="ORF">H7E68_16810</name>
</gene>
<name>A0A7X0SEZ8_9CLOT</name>
<comment type="caution">
    <text evidence="1">The sequence shown here is derived from an EMBL/GenBank/DDBJ whole genome shotgun (WGS) entry which is preliminary data.</text>
</comment>
<accession>A0A7X0SEZ8</accession>
<protein>
    <submittedName>
        <fullName evidence="1">Phage tail protein</fullName>
    </submittedName>
</protein>
<sequence length="140" mass="15256">MAGIASMGIKLNYKTKTVTTLTEIANVMDVPEIGGKPEKIDVTVLTDTLKKSIFGVKDMGDLEFTLLFDNSTETSNYRVLKALEVAKTLVSFEISYPDGTKQAFDAYINVSMNAAKVNEAITFKMSCALQSEITTTNPTP</sequence>
<reference evidence="1 2" key="1">
    <citation type="submission" date="2020-08" db="EMBL/GenBank/DDBJ databases">
        <title>Clostridia isolated from Swiss meat.</title>
        <authorList>
            <person name="Wambui J."/>
            <person name="Stevens M.J.A."/>
            <person name="Stephan R."/>
        </authorList>
    </citation>
    <scope>NUCLEOTIDE SEQUENCE [LARGE SCALE GENOMIC DNA]</scope>
    <source>
        <strain evidence="1 2">CM001</strain>
    </source>
</reference>
<proteinExistence type="predicted"/>
<dbReference type="Gene3D" id="4.10.410.40">
    <property type="match status" value="1"/>
</dbReference>
<dbReference type="RefSeq" id="WP_185165415.1">
    <property type="nucleotide sequence ID" value="NZ_JACKWY010000013.1"/>
</dbReference>
<organism evidence="1 2">
    <name type="scientific">Clostridium gasigenes</name>
    <dbReference type="NCBI Taxonomy" id="94869"/>
    <lineage>
        <taxon>Bacteria</taxon>
        <taxon>Bacillati</taxon>
        <taxon>Bacillota</taxon>
        <taxon>Clostridia</taxon>
        <taxon>Eubacteriales</taxon>
        <taxon>Clostridiaceae</taxon>
        <taxon>Clostridium</taxon>
    </lineage>
</organism>
<dbReference type="Proteomes" id="UP000585258">
    <property type="component" value="Unassembled WGS sequence"/>
</dbReference>